<dbReference type="InterPro" id="IPR002104">
    <property type="entry name" value="Integrase_catalytic"/>
</dbReference>
<dbReference type="InterPro" id="IPR004107">
    <property type="entry name" value="Integrase_SAM-like_N"/>
</dbReference>
<organism evidence="6 7">
    <name type="scientific">Lactococcus lactis subsp. lactis</name>
    <name type="common">Streptococcus lactis</name>
    <dbReference type="NCBI Taxonomy" id="1360"/>
    <lineage>
        <taxon>Bacteria</taxon>
        <taxon>Bacillati</taxon>
        <taxon>Bacillota</taxon>
        <taxon>Bacilli</taxon>
        <taxon>Lactobacillales</taxon>
        <taxon>Streptococcaceae</taxon>
        <taxon>Lactococcus</taxon>
    </lineage>
</organism>
<sequence>MNKLNIKEYKTKGGEVRYILRGAYIGTDVLTGKQVKTDVRRRTKTGVKNELERLKNEFKKNGNTKGKVSLETFGEVAESFFELYKLQHKIGTIDQMRSNLDTYALPAFGNKRISKITTAQIQQQVIKWAKGAAAPLNGKYKRVSGQGKDYKLQLNVINRICQHALSLGIIETNPCRSVIVPQVKIEKSSKELKFYTKDELSQLFSYVESLESGQWSNEYFKTLLRMLVATGVRIGEAMALSWSDIDLDNQTVSVSKTTVQRVIIQDTPKTDKSNRVITIDSKAVLSLKRWYLFQKKYFMSLGNPQQKLVFPSYKGKVKDYNHVTKFLKDCEEAAGLPVLSFHGFRHSHASLCLNAGMSYKVIQERLGHSTLQMTMDLYSHLEPEKKNQELELFSKYANF</sequence>
<dbReference type="GO" id="GO:0015074">
    <property type="term" value="P:DNA integration"/>
    <property type="evidence" value="ECO:0007669"/>
    <property type="project" value="UniProtKB-KW"/>
</dbReference>
<gene>
    <name evidence="6" type="ORF">LMG9449_0989</name>
</gene>
<dbReference type="Pfam" id="PF00589">
    <property type="entry name" value="Phage_integrase"/>
    <property type="match status" value="1"/>
</dbReference>
<evidence type="ECO:0000256" key="3">
    <source>
        <dbReference type="ARBA" id="ARBA00023125"/>
    </source>
</evidence>
<evidence type="ECO:0000256" key="2">
    <source>
        <dbReference type="ARBA" id="ARBA00022908"/>
    </source>
</evidence>
<dbReference type="AlphaFoldDB" id="A0A0V8DZ27"/>
<dbReference type="Gene3D" id="1.10.150.130">
    <property type="match status" value="1"/>
</dbReference>
<dbReference type="InterPro" id="IPR011010">
    <property type="entry name" value="DNA_brk_join_enz"/>
</dbReference>
<dbReference type="GO" id="GO:0003677">
    <property type="term" value="F:DNA binding"/>
    <property type="evidence" value="ECO:0007669"/>
    <property type="project" value="UniProtKB-KW"/>
</dbReference>
<dbReference type="PROSITE" id="PS51898">
    <property type="entry name" value="TYR_RECOMBINASE"/>
    <property type="match status" value="1"/>
</dbReference>
<dbReference type="InterPro" id="IPR050090">
    <property type="entry name" value="Tyrosine_recombinase_XerCD"/>
</dbReference>
<dbReference type="Pfam" id="PF14659">
    <property type="entry name" value="Phage_int_SAM_3"/>
    <property type="match status" value="1"/>
</dbReference>
<dbReference type="InterPro" id="IPR013762">
    <property type="entry name" value="Integrase-like_cat_sf"/>
</dbReference>
<dbReference type="InterPro" id="IPR010998">
    <property type="entry name" value="Integrase_recombinase_N"/>
</dbReference>
<evidence type="ECO:0000256" key="4">
    <source>
        <dbReference type="ARBA" id="ARBA00023172"/>
    </source>
</evidence>
<comment type="caution">
    <text evidence="6">The sequence shown here is derived from an EMBL/GenBank/DDBJ whole genome shotgun (WGS) entry which is preliminary data.</text>
</comment>
<dbReference type="PANTHER" id="PTHR30349">
    <property type="entry name" value="PHAGE INTEGRASE-RELATED"/>
    <property type="match status" value="1"/>
</dbReference>
<evidence type="ECO:0000259" key="5">
    <source>
        <dbReference type="PROSITE" id="PS51898"/>
    </source>
</evidence>
<reference evidence="7" key="1">
    <citation type="submission" date="2015-10" db="EMBL/GenBank/DDBJ databases">
        <title>Draft Genome Sequences of 11 Lactococcus lactis subspecies cremoris strains.</title>
        <authorList>
            <person name="Wels M."/>
            <person name="Backus L."/>
            <person name="Boekhorst J."/>
            <person name="Dijkstra A."/>
            <person name="Beerthuizen M."/>
            <person name="Kelly W."/>
            <person name="Siezen R."/>
            <person name="Bachmann H."/>
            <person name="Van Hijum S."/>
        </authorList>
    </citation>
    <scope>NUCLEOTIDE SEQUENCE [LARGE SCALE GENOMIC DNA]</scope>
    <source>
        <strain evidence="7">LMG9449</strain>
    </source>
</reference>
<dbReference type="Proteomes" id="UP000053612">
    <property type="component" value="Unassembled WGS sequence"/>
</dbReference>
<protein>
    <submittedName>
        <fullName evidence="6">Phage integrase</fullName>
    </submittedName>
</protein>
<dbReference type="SUPFAM" id="SSF56349">
    <property type="entry name" value="DNA breaking-rejoining enzymes"/>
    <property type="match status" value="1"/>
</dbReference>
<dbReference type="RefSeq" id="WP_058224806.1">
    <property type="nucleotide sequence ID" value="NZ_LKLS01000102.1"/>
</dbReference>
<dbReference type="GO" id="GO:0006310">
    <property type="term" value="P:DNA recombination"/>
    <property type="evidence" value="ECO:0007669"/>
    <property type="project" value="UniProtKB-KW"/>
</dbReference>
<evidence type="ECO:0000256" key="1">
    <source>
        <dbReference type="ARBA" id="ARBA00008857"/>
    </source>
</evidence>
<dbReference type="CDD" id="cd01189">
    <property type="entry name" value="INT_ICEBs1_C_like"/>
    <property type="match status" value="1"/>
</dbReference>
<evidence type="ECO:0000313" key="6">
    <source>
        <dbReference type="EMBL" id="KSU18835.1"/>
    </source>
</evidence>
<evidence type="ECO:0000313" key="7">
    <source>
        <dbReference type="Proteomes" id="UP000053612"/>
    </source>
</evidence>
<name>A0A0V8DZ27_LACLL</name>
<comment type="similarity">
    <text evidence="1">Belongs to the 'phage' integrase family.</text>
</comment>
<keyword evidence="2" id="KW-0229">DNA integration</keyword>
<proteinExistence type="inferred from homology"/>
<accession>A0A0V8DZ27</accession>
<feature type="domain" description="Tyr recombinase" evidence="5">
    <location>
        <begin position="190"/>
        <end position="391"/>
    </location>
</feature>
<dbReference type="PATRIC" id="fig|1360.109.peg.77"/>
<keyword evidence="4" id="KW-0233">DNA recombination</keyword>
<dbReference type="Gene3D" id="1.10.443.10">
    <property type="entry name" value="Intergrase catalytic core"/>
    <property type="match status" value="1"/>
</dbReference>
<dbReference type="EMBL" id="LKLS01000102">
    <property type="protein sequence ID" value="KSU18835.1"/>
    <property type="molecule type" value="Genomic_DNA"/>
</dbReference>
<dbReference type="PANTHER" id="PTHR30349:SF64">
    <property type="entry name" value="PROPHAGE INTEGRASE INTD-RELATED"/>
    <property type="match status" value="1"/>
</dbReference>
<keyword evidence="3" id="KW-0238">DNA-binding</keyword>